<name>A0A0P0F950_BACT4</name>
<sequence length="35" mass="4272">MIIRVSVPNLFLDKNTSQYKLLIYKILRCEILRYN</sequence>
<dbReference type="Proteomes" id="UP000095541">
    <property type="component" value="Unassembled WGS sequence"/>
</dbReference>
<dbReference type="EMBL" id="CZBI01000003">
    <property type="protein sequence ID" value="CUQ00539.1"/>
    <property type="molecule type" value="Genomic_DNA"/>
</dbReference>
<dbReference type="PATRIC" id="fig|818.23.peg.4205"/>
<accession>A0A0P0F950</accession>
<evidence type="ECO:0000313" key="1">
    <source>
        <dbReference type="EMBL" id="CUQ00539.1"/>
    </source>
</evidence>
<organism evidence="1 2">
    <name type="scientific">Bacteroides thetaiotaomicron</name>
    <dbReference type="NCBI Taxonomy" id="818"/>
    <lineage>
        <taxon>Bacteria</taxon>
        <taxon>Pseudomonadati</taxon>
        <taxon>Bacteroidota</taxon>
        <taxon>Bacteroidia</taxon>
        <taxon>Bacteroidales</taxon>
        <taxon>Bacteroidaceae</taxon>
        <taxon>Bacteroides</taxon>
    </lineage>
</organism>
<reference evidence="1 2" key="1">
    <citation type="submission" date="2015-09" db="EMBL/GenBank/DDBJ databases">
        <authorList>
            <consortium name="Pathogen Informatics"/>
        </authorList>
    </citation>
    <scope>NUCLEOTIDE SEQUENCE [LARGE SCALE GENOMIC DNA]</scope>
    <source>
        <strain evidence="1 2">2789STDY5834945</strain>
    </source>
</reference>
<dbReference type="KEGG" id="btho:Btheta7330_04084"/>
<evidence type="ECO:0000313" key="2">
    <source>
        <dbReference type="Proteomes" id="UP000095541"/>
    </source>
</evidence>
<protein>
    <submittedName>
        <fullName evidence="1">Uncharacterized protein</fullName>
    </submittedName>
</protein>
<proteinExistence type="predicted"/>
<gene>
    <name evidence="1" type="ORF">ERS852557_02441</name>
</gene>
<dbReference type="AlphaFoldDB" id="A0A0P0F950"/>